<accession>A0A264VP41</accession>
<comment type="caution">
    <text evidence="2">The sequence shown here is derived from an EMBL/GenBank/DDBJ whole genome shotgun (WGS) entry which is preliminary data.</text>
</comment>
<evidence type="ECO:0000313" key="3">
    <source>
        <dbReference type="Proteomes" id="UP000216001"/>
    </source>
</evidence>
<sequence length="280" mass="31958">MRINKQRTQDICFSQLSPRNETRIESHIVNIKNLSSLPSLNSLYKADSDKKHITLLKKADDCLLQTRSYFKGSPNKSANKIRLNRTVQQHQNCLEQLSKNRAIKDKKAFLLAAIQSKTGNCGELAAICYVLSCHAGLNPNFVRLIDVKNKRFDHVFCQIAINGQDYNIDPWANIVCKKEDYNDLLKTKIADWNSKGKYLAQDLNWSNIGSYLETKNSEILGENKITMVDIDNMVEVYNGKYNDLDKLAEASFLRRSNSSHPTVPFLKSLKMPRKNLCGIQ</sequence>
<organism evidence="2 3">
    <name type="scientific">Providencia rettgeri</name>
    <dbReference type="NCBI Taxonomy" id="587"/>
    <lineage>
        <taxon>Bacteria</taxon>
        <taxon>Pseudomonadati</taxon>
        <taxon>Pseudomonadota</taxon>
        <taxon>Gammaproteobacteria</taxon>
        <taxon>Enterobacterales</taxon>
        <taxon>Morganellaceae</taxon>
        <taxon>Providencia</taxon>
    </lineage>
</organism>
<protein>
    <recommendedName>
        <fullName evidence="4">Transglutaminase-like domain-containing protein</fullName>
    </recommendedName>
</protein>
<reference evidence="1" key="2">
    <citation type="submission" date="2020-05" db="EMBL/GenBank/DDBJ databases">
        <authorList>
            <person name="Delgado-Blas J."/>
        </authorList>
    </citation>
    <scope>NUCLEOTIDE SEQUENCE</scope>
    <source>
        <strain evidence="1">BB1453</strain>
    </source>
</reference>
<reference evidence="2 3" key="1">
    <citation type="submission" date="2017-07" db="EMBL/GenBank/DDBJ databases">
        <title>blaIMP-27 on transferable plasmids in Proteus mirabilis and Providencia rettgeri.</title>
        <authorList>
            <person name="Potter R."/>
        </authorList>
    </citation>
    <scope>NUCLEOTIDE SEQUENCE [LARGE SCALE GENOMIC DNA]</scope>
    <source>
        <strain evidence="2 3">PR1</strain>
    </source>
</reference>
<evidence type="ECO:0000313" key="2">
    <source>
        <dbReference type="EMBL" id="OZS73083.1"/>
    </source>
</evidence>
<proteinExistence type="predicted"/>
<dbReference type="RefSeq" id="WP_094962488.1">
    <property type="nucleotide sequence ID" value="NZ_ABDWLN020000024.1"/>
</dbReference>
<evidence type="ECO:0008006" key="4">
    <source>
        <dbReference type="Google" id="ProtNLM"/>
    </source>
</evidence>
<dbReference type="Proteomes" id="UP000834611">
    <property type="component" value="Unassembled WGS sequence"/>
</dbReference>
<name>A0A264VP41_PRORE</name>
<gene>
    <name evidence="2" type="ORF">CHI95_18330</name>
    <name evidence="1" type="ORF">GHA_00740</name>
</gene>
<dbReference type="EMBL" id="NOWC01000026">
    <property type="protein sequence ID" value="OZS73083.1"/>
    <property type="molecule type" value="Genomic_DNA"/>
</dbReference>
<dbReference type="GeneID" id="92275192"/>
<dbReference type="Proteomes" id="UP000216001">
    <property type="component" value="Unassembled WGS sequence"/>
</dbReference>
<evidence type="ECO:0000313" key="1">
    <source>
        <dbReference type="EMBL" id="CAB5670647.1"/>
    </source>
</evidence>
<dbReference type="EMBL" id="CAHPSF010000001">
    <property type="protein sequence ID" value="CAB5670647.1"/>
    <property type="molecule type" value="Genomic_DNA"/>
</dbReference>
<dbReference type="AlphaFoldDB" id="A0A264VP41"/>